<evidence type="ECO:0000256" key="7">
    <source>
        <dbReference type="ARBA" id="ARBA00023172"/>
    </source>
</evidence>
<dbReference type="GO" id="GO:0046872">
    <property type="term" value="F:metal ion binding"/>
    <property type="evidence" value="ECO:0007669"/>
    <property type="project" value="UniProtKB-KW"/>
</dbReference>
<dbReference type="PANTHER" id="PTHR30405:SF11">
    <property type="entry name" value="RNA-GUIDED DNA ENDONUCLEASE RV2885C-RELATED"/>
    <property type="match status" value="1"/>
</dbReference>
<dbReference type="GO" id="GO:0003677">
    <property type="term" value="F:DNA binding"/>
    <property type="evidence" value="ECO:0007669"/>
    <property type="project" value="UniProtKB-KW"/>
</dbReference>
<feature type="coiled-coil region" evidence="8">
    <location>
        <begin position="205"/>
        <end position="232"/>
    </location>
</feature>
<reference evidence="12" key="1">
    <citation type="journal article" date="2014" name="Front. Microbiol.">
        <title>High frequency of phylogenetically diverse reductive dehalogenase-homologous genes in deep subseafloor sedimentary metagenomes.</title>
        <authorList>
            <person name="Kawai M."/>
            <person name="Futagami T."/>
            <person name="Toyoda A."/>
            <person name="Takaki Y."/>
            <person name="Nishi S."/>
            <person name="Hori S."/>
            <person name="Arai W."/>
            <person name="Tsubouchi T."/>
            <person name="Morono Y."/>
            <person name="Uchiyama I."/>
            <person name="Ito T."/>
            <person name="Fujiyama A."/>
            <person name="Inagaki F."/>
            <person name="Takami H."/>
        </authorList>
    </citation>
    <scope>NUCLEOTIDE SEQUENCE</scope>
    <source>
        <strain evidence="12">Expedition CK06-06</strain>
    </source>
</reference>
<dbReference type="NCBIfam" id="TIGR01766">
    <property type="entry name" value="IS200/IS605 family accessory protein TnpB-like domain"/>
    <property type="match status" value="1"/>
</dbReference>
<evidence type="ECO:0000256" key="6">
    <source>
        <dbReference type="ARBA" id="ARBA00023125"/>
    </source>
</evidence>
<evidence type="ECO:0000259" key="9">
    <source>
        <dbReference type="Pfam" id="PF01385"/>
    </source>
</evidence>
<dbReference type="PANTHER" id="PTHR30405">
    <property type="entry name" value="TRANSPOSASE"/>
    <property type="match status" value="1"/>
</dbReference>
<proteinExistence type="inferred from homology"/>
<evidence type="ECO:0000256" key="4">
    <source>
        <dbReference type="ARBA" id="ARBA00022723"/>
    </source>
</evidence>
<evidence type="ECO:0000259" key="11">
    <source>
        <dbReference type="Pfam" id="PF12323"/>
    </source>
</evidence>
<name>X0ZKW2_9ZZZZ</name>
<comment type="similarity">
    <text evidence="2">In the N-terminal section; belongs to the transposase 2 family.</text>
</comment>
<evidence type="ECO:0000256" key="5">
    <source>
        <dbReference type="ARBA" id="ARBA00022833"/>
    </source>
</evidence>
<dbReference type="GO" id="GO:0006310">
    <property type="term" value="P:DNA recombination"/>
    <property type="evidence" value="ECO:0007669"/>
    <property type="project" value="UniProtKB-KW"/>
</dbReference>
<dbReference type="InterPro" id="IPR051399">
    <property type="entry name" value="RNA-guided_DNA_endo/Transpos"/>
</dbReference>
<sequence length="391" mass="45833">MKLTYKFRLYPTKDQEKKLLHALDRCRFVYNKLLEELNKQEKIDRKILQHLIVELKEKYKELKEVYSKVLQYEHYRLFSNLRALARLKKNGKKVGKLRFKGKGWFKTFTYNQSGFKLIETNKRLDLLHLSKIGNIKIRIHRAVKGKIKQITIKHCSSKKWYACITAEVKEKITKSSNSKKVGIDLGLIDFIYDSDGNKIKHPKILDKSLKKLTKEQRRLSRKKKKSKNKKKQRIKVARVYERTVNQRNDFLHKLSRCYVKGYGFIALEKLNIKGMVKNRYLSKSIVDASWSKFIQLIQYKAENAGVEVIKIDPKNTTINCSNCKSKVYKKLYNRIHKCKCGLEIDRDYNSAINILNIGQGLSKFTPVEIEPLRELTKVPTSSVVEAGSSLR</sequence>
<dbReference type="InterPro" id="IPR010095">
    <property type="entry name" value="Cas12f1-like_TNB"/>
</dbReference>
<keyword evidence="3" id="KW-0815">Transposition</keyword>
<keyword evidence="8" id="KW-0175">Coiled coil</keyword>
<evidence type="ECO:0000256" key="3">
    <source>
        <dbReference type="ARBA" id="ARBA00022578"/>
    </source>
</evidence>
<dbReference type="EMBL" id="BART01001501">
    <property type="protein sequence ID" value="GAG70044.1"/>
    <property type="molecule type" value="Genomic_DNA"/>
</dbReference>
<evidence type="ECO:0000256" key="2">
    <source>
        <dbReference type="ARBA" id="ARBA00011044"/>
    </source>
</evidence>
<dbReference type="Pfam" id="PF07282">
    <property type="entry name" value="Cas12f1-like_TNB"/>
    <property type="match status" value="1"/>
</dbReference>
<feature type="domain" description="Transposase putative helix-turn-helix" evidence="11">
    <location>
        <begin position="1"/>
        <end position="40"/>
    </location>
</feature>
<comment type="caution">
    <text evidence="12">The sequence shown here is derived from an EMBL/GenBank/DDBJ whole genome shotgun (WGS) entry which is preliminary data.</text>
</comment>
<dbReference type="GO" id="GO:0032196">
    <property type="term" value="P:transposition"/>
    <property type="evidence" value="ECO:0007669"/>
    <property type="project" value="UniProtKB-KW"/>
</dbReference>
<dbReference type="AlphaFoldDB" id="X0ZKW2"/>
<evidence type="ECO:0000256" key="8">
    <source>
        <dbReference type="SAM" id="Coils"/>
    </source>
</evidence>
<comment type="similarity">
    <text evidence="1">In the C-terminal section; belongs to the transposase 35 family.</text>
</comment>
<feature type="domain" description="Cas12f1-like TNB" evidence="10">
    <location>
        <begin position="290"/>
        <end position="354"/>
    </location>
</feature>
<keyword evidence="6" id="KW-0238">DNA-binding</keyword>
<dbReference type="InterPro" id="IPR001959">
    <property type="entry name" value="Transposase"/>
</dbReference>
<keyword evidence="7" id="KW-0233">DNA recombination</keyword>
<accession>X0ZKW2</accession>
<feature type="domain" description="Probable transposase IS891/IS1136/IS1341" evidence="9">
    <location>
        <begin position="166"/>
        <end position="279"/>
    </location>
</feature>
<gene>
    <name evidence="12" type="ORF">S01H4_05249</name>
</gene>
<evidence type="ECO:0008006" key="13">
    <source>
        <dbReference type="Google" id="ProtNLM"/>
    </source>
</evidence>
<dbReference type="Pfam" id="PF01385">
    <property type="entry name" value="OrfB_IS605"/>
    <property type="match status" value="1"/>
</dbReference>
<dbReference type="NCBIfam" id="NF040570">
    <property type="entry name" value="guided_TnpB"/>
    <property type="match status" value="1"/>
</dbReference>
<evidence type="ECO:0000259" key="10">
    <source>
        <dbReference type="Pfam" id="PF07282"/>
    </source>
</evidence>
<evidence type="ECO:0000256" key="1">
    <source>
        <dbReference type="ARBA" id="ARBA00008761"/>
    </source>
</evidence>
<keyword evidence="4" id="KW-0479">Metal-binding</keyword>
<organism evidence="12">
    <name type="scientific">marine sediment metagenome</name>
    <dbReference type="NCBI Taxonomy" id="412755"/>
    <lineage>
        <taxon>unclassified sequences</taxon>
        <taxon>metagenomes</taxon>
        <taxon>ecological metagenomes</taxon>
    </lineage>
</organism>
<evidence type="ECO:0000313" key="12">
    <source>
        <dbReference type="EMBL" id="GAG70044.1"/>
    </source>
</evidence>
<dbReference type="InterPro" id="IPR021027">
    <property type="entry name" value="Transposase_put_HTH"/>
</dbReference>
<dbReference type="Pfam" id="PF12323">
    <property type="entry name" value="HTH_OrfB_IS605"/>
    <property type="match status" value="1"/>
</dbReference>
<keyword evidence="5" id="KW-0862">Zinc</keyword>
<protein>
    <recommendedName>
        <fullName evidence="13">Transposase</fullName>
    </recommendedName>
</protein>